<proteinExistence type="inferred from homology"/>
<dbReference type="EMBL" id="CADCWG010000086">
    <property type="protein sequence ID" value="CAA9546628.1"/>
    <property type="molecule type" value="Genomic_DNA"/>
</dbReference>
<dbReference type="InterPro" id="IPR018228">
    <property type="entry name" value="DNase_TatD-rel_CS"/>
</dbReference>
<dbReference type="FunFam" id="3.20.20.140:FF:000005">
    <property type="entry name" value="TatD family hydrolase"/>
    <property type="match status" value="1"/>
</dbReference>
<feature type="binding site" evidence="4">
    <location>
        <position position="158"/>
    </location>
    <ligand>
        <name>a divalent metal cation</name>
        <dbReference type="ChEBI" id="CHEBI:60240"/>
        <label>2</label>
    </ligand>
</feature>
<keyword evidence="3 6" id="KW-0378">Hydrolase</keyword>
<dbReference type="GO" id="GO:0046872">
    <property type="term" value="F:metal ion binding"/>
    <property type="evidence" value="ECO:0007669"/>
    <property type="project" value="UniProtKB-KW"/>
</dbReference>
<dbReference type="PANTHER" id="PTHR46124">
    <property type="entry name" value="D-AMINOACYL-TRNA DEACYLASE"/>
    <property type="match status" value="1"/>
</dbReference>
<evidence type="ECO:0000313" key="6">
    <source>
        <dbReference type="EMBL" id="CAA9546628.1"/>
    </source>
</evidence>
<dbReference type="GO" id="GO:0005829">
    <property type="term" value="C:cytosol"/>
    <property type="evidence" value="ECO:0007669"/>
    <property type="project" value="TreeGrafter"/>
</dbReference>
<evidence type="ECO:0000256" key="3">
    <source>
        <dbReference type="ARBA" id="ARBA00022801"/>
    </source>
</evidence>
<dbReference type="PROSITE" id="PS01090">
    <property type="entry name" value="TATD_2"/>
    <property type="match status" value="1"/>
</dbReference>
<accession>A0A6J4UFE7</accession>
<comment type="similarity">
    <text evidence="1">Belongs to the metallo-dependent hydrolases superfamily. TatD-type hydrolase family.</text>
</comment>
<feature type="binding site" evidence="4">
    <location>
        <position position="12"/>
    </location>
    <ligand>
        <name>a divalent metal cation</name>
        <dbReference type="ChEBI" id="CHEBI:60240"/>
        <label>1</label>
    </ligand>
</feature>
<evidence type="ECO:0000256" key="4">
    <source>
        <dbReference type="PIRSR" id="PIRSR005902-1"/>
    </source>
</evidence>
<dbReference type="CDD" id="cd01310">
    <property type="entry name" value="TatD_DNAse"/>
    <property type="match status" value="1"/>
</dbReference>
<dbReference type="AlphaFoldDB" id="A0A6J4UFE7"/>
<evidence type="ECO:0000256" key="5">
    <source>
        <dbReference type="SAM" id="MobiDB-lite"/>
    </source>
</evidence>
<dbReference type="InterPro" id="IPR032466">
    <property type="entry name" value="Metal_Hydrolase"/>
</dbReference>
<feature type="binding site" evidence="4">
    <location>
        <position position="98"/>
    </location>
    <ligand>
        <name>a divalent metal cation</name>
        <dbReference type="ChEBI" id="CHEBI:60240"/>
        <label>1</label>
    </ligand>
</feature>
<keyword evidence="2 4" id="KW-0479">Metal-binding</keyword>
<dbReference type="PROSITE" id="PS01137">
    <property type="entry name" value="TATD_1"/>
    <property type="match status" value="1"/>
</dbReference>
<dbReference type="PANTHER" id="PTHR46124:SF3">
    <property type="entry name" value="HYDROLASE"/>
    <property type="match status" value="1"/>
</dbReference>
<feature type="binding site" evidence="4">
    <location>
        <position position="208"/>
    </location>
    <ligand>
        <name>a divalent metal cation</name>
        <dbReference type="ChEBI" id="CHEBI:60240"/>
        <label>1</label>
    </ligand>
</feature>
<reference evidence="6" key="1">
    <citation type="submission" date="2020-02" db="EMBL/GenBank/DDBJ databases">
        <authorList>
            <person name="Meier V. D."/>
        </authorList>
    </citation>
    <scope>NUCLEOTIDE SEQUENCE</scope>
    <source>
        <strain evidence="6">AVDCRST_MAG49</strain>
    </source>
</reference>
<feature type="binding site" evidence="4">
    <location>
        <position position="134"/>
    </location>
    <ligand>
        <name>a divalent metal cation</name>
        <dbReference type="ChEBI" id="CHEBI:60240"/>
        <label>2</label>
    </ligand>
</feature>
<name>A0A6J4UFE7_9BACT</name>
<evidence type="ECO:0000256" key="2">
    <source>
        <dbReference type="ARBA" id="ARBA00022723"/>
    </source>
</evidence>
<protein>
    <submittedName>
        <fullName evidence="6">Uncharacterized metal-dependent hydrolase YcfH</fullName>
    </submittedName>
</protein>
<dbReference type="PIRSF" id="PIRSF005902">
    <property type="entry name" value="DNase_TatD"/>
    <property type="match status" value="1"/>
</dbReference>
<organism evidence="6">
    <name type="scientific">uncultured Thermomicrobiales bacterium</name>
    <dbReference type="NCBI Taxonomy" id="1645740"/>
    <lineage>
        <taxon>Bacteria</taxon>
        <taxon>Pseudomonadati</taxon>
        <taxon>Thermomicrobiota</taxon>
        <taxon>Thermomicrobia</taxon>
        <taxon>Thermomicrobiales</taxon>
        <taxon>environmental samples</taxon>
    </lineage>
</organism>
<dbReference type="Gene3D" id="3.20.20.140">
    <property type="entry name" value="Metal-dependent hydrolases"/>
    <property type="match status" value="1"/>
</dbReference>
<sequence>MAASSLSLVDTHAHLDDESFDGDRSAVLARAAEVGVTRVVNIGYRPVRWETSAALAAGHPGVSVALGLHPQHADEFDADLIPRLEARITVVGAVAVGEIGLDYFRDGPSPQVQRRAMEAQLDLAIRLRLPVVIHQRAAEEDCAAILGDAPVGLLAVLHSFDGTDLLAGLAEERGWILGVGGLMTRASNEPLRAIIARYPLERLVLETDSPYLVPSGTRDRRNVPANVPRIAARLAGLRGLPVDAVARVTTATAEQTFNLPSERTASLDGGSEHACTTVLPPPDPARRDD</sequence>
<dbReference type="Pfam" id="PF01026">
    <property type="entry name" value="TatD_DNase"/>
    <property type="match status" value="1"/>
</dbReference>
<feature type="binding site" evidence="4">
    <location>
        <position position="14"/>
    </location>
    <ligand>
        <name>a divalent metal cation</name>
        <dbReference type="ChEBI" id="CHEBI:60240"/>
        <label>1</label>
    </ligand>
</feature>
<feature type="region of interest" description="Disordered" evidence="5">
    <location>
        <begin position="261"/>
        <end position="289"/>
    </location>
</feature>
<evidence type="ECO:0000256" key="1">
    <source>
        <dbReference type="ARBA" id="ARBA00009275"/>
    </source>
</evidence>
<gene>
    <name evidence="6" type="ORF">AVDCRST_MAG49-1419</name>
</gene>
<dbReference type="GO" id="GO:0016788">
    <property type="term" value="F:hydrolase activity, acting on ester bonds"/>
    <property type="evidence" value="ECO:0007669"/>
    <property type="project" value="InterPro"/>
</dbReference>
<dbReference type="SUPFAM" id="SSF51556">
    <property type="entry name" value="Metallo-dependent hydrolases"/>
    <property type="match status" value="1"/>
</dbReference>
<dbReference type="InterPro" id="IPR001130">
    <property type="entry name" value="TatD-like"/>
</dbReference>